<dbReference type="InterPro" id="IPR050166">
    <property type="entry name" value="ABC_transporter_ATP-bind"/>
</dbReference>
<organism evidence="5 6">
    <name type="scientific">Sporolactobacillus spathodeae</name>
    <dbReference type="NCBI Taxonomy" id="1465502"/>
    <lineage>
        <taxon>Bacteria</taxon>
        <taxon>Bacillati</taxon>
        <taxon>Bacillota</taxon>
        <taxon>Bacilli</taxon>
        <taxon>Bacillales</taxon>
        <taxon>Sporolactobacillaceae</taxon>
        <taxon>Sporolactobacillus</taxon>
    </lineage>
</organism>
<protein>
    <submittedName>
        <fullName evidence="5">ABC-type nitrate/sulfonate/bicarbonate transport system ATPase subunit</fullName>
    </submittedName>
</protein>
<accession>A0ABS2Q8R8</accession>
<dbReference type="PROSITE" id="PS00211">
    <property type="entry name" value="ABC_TRANSPORTER_1"/>
    <property type="match status" value="1"/>
</dbReference>
<evidence type="ECO:0000313" key="5">
    <source>
        <dbReference type="EMBL" id="MBM7658138.1"/>
    </source>
</evidence>
<sequence length="266" mass="30026">MSELLLEASHVGRTFETKKGRFTALNDVHLTIHQHEFVSLLGPSGCGKSTFLRLVAGLDQITDGTIVLNGQPITRPGRDRGVVFQQYSLLPWLLAWENVAFALKKDRLLNKKQKKELAYHFLKLVGLEGFETVYPSQMSGGMQQRVAIARALVFKPKLLLMDEPFGALDAQTRRDMQDLLVKVFKEAQSSVLFVTHDIDEAVYLSDRVYVMASGPGRNAKELTIELPDARDWSLQLTEPFIAYKKEIILELQKQRREAAEKAAATR</sequence>
<reference evidence="5 6" key="1">
    <citation type="submission" date="2021-01" db="EMBL/GenBank/DDBJ databases">
        <title>Genomic Encyclopedia of Type Strains, Phase IV (KMG-IV): sequencing the most valuable type-strain genomes for metagenomic binning, comparative biology and taxonomic classification.</title>
        <authorList>
            <person name="Goeker M."/>
        </authorList>
    </citation>
    <scope>NUCLEOTIDE SEQUENCE [LARGE SCALE GENOMIC DNA]</scope>
    <source>
        <strain evidence="5 6">DSM 100968</strain>
    </source>
</reference>
<evidence type="ECO:0000256" key="1">
    <source>
        <dbReference type="ARBA" id="ARBA00022448"/>
    </source>
</evidence>
<dbReference type="Proteomes" id="UP000823201">
    <property type="component" value="Unassembled WGS sequence"/>
</dbReference>
<name>A0ABS2Q8R8_9BACL</name>
<dbReference type="PROSITE" id="PS50893">
    <property type="entry name" value="ABC_TRANSPORTER_2"/>
    <property type="match status" value="1"/>
</dbReference>
<dbReference type="PANTHER" id="PTHR42788:SF13">
    <property type="entry name" value="ALIPHATIC SULFONATES IMPORT ATP-BINDING PROTEIN SSUB"/>
    <property type="match status" value="1"/>
</dbReference>
<dbReference type="InterPro" id="IPR003593">
    <property type="entry name" value="AAA+_ATPase"/>
</dbReference>
<evidence type="ECO:0000259" key="4">
    <source>
        <dbReference type="PROSITE" id="PS50893"/>
    </source>
</evidence>
<dbReference type="Gene3D" id="3.40.50.300">
    <property type="entry name" value="P-loop containing nucleotide triphosphate hydrolases"/>
    <property type="match status" value="1"/>
</dbReference>
<evidence type="ECO:0000256" key="2">
    <source>
        <dbReference type="ARBA" id="ARBA00022741"/>
    </source>
</evidence>
<evidence type="ECO:0000256" key="3">
    <source>
        <dbReference type="ARBA" id="ARBA00022840"/>
    </source>
</evidence>
<dbReference type="PANTHER" id="PTHR42788">
    <property type="entry name" value="TAURINE IMPORT ATP-BINDING PROTEIN-RELATED"/>
    <property type="match status" value="1"/>
</dbReference>
<dbReference type="Pfam" id="PF00005">
    <property type="entry name" value="ABC_tran"/>
    <property type="match status" value="1"/>
</dbReference>
<gene>
    <name evidence="5" type="ORF">JOC27_001591</name>
</gene>
<keyword evidence="2" id="KW-0547">Nucleotide-binding</keyword>
<dbReference type="InterPro" id="IPR003439">
    <property type="entry name" value="ABC_transporter-like_ATP-bd"/>
</dbReference>
<dbReference type="SMART" id="SM00382">
    <property type="entry name" value="AAA"/>
    <property type="match status" value="1"/>
</dbReference>
<proteinExistence type="predicted"/>
<feature type="domain" description="ABC transporter" evidence="4">
    <location>
        <begin position="6"/>
        <end position="238"/>
    </location>
</feature>
<evidence type="ECO:0000313" key="6">
    <source>
        <dbReference type="Proteomes" id="UP000823201"/>
    </source>
</evidence>
<dbReference type="RefSeq" id="WP_205006707.1">
    <property type="nucleotide sequence ID" value="NZ_CBCRXA010000018.1"/>
</dbReference>
<dbReference type="InterPro" id="IPR027417">
    <property type="entry name" value="P-loop_NTPase"/>
</dbReference>
<keyword evidence="6" id="KW-1185">Reference proteome</keyword>
<dbReference type="EMBL" id="JAFBEV010000012">
    <property type="protein sequence ID" value="MBM7658138.1"/>
    <property type="molecule type" value="Genomic_DNA"/>
</dbReference>
<comment type="caution">
    <text evidence="5">The sequence shown here is derived from an EMBL/GenBank/DDBJ whole genome shotgun (WGS) entry which is preliminary data.</text>
</comment>
<dbReference type="CDD" id="cd03293">
    <property type="entry name" value="ABC_NrtD_SsuB_transporters"/>
    <property type="match status" value="1"/>
</dbReference>
<dbReference type="InterPro" id="IPR017871">
    <property type="entry name" value="ABC_transporter-like_CS"/>
</dbReference>
<keyword evidence="3" id="KW-0067">ATP-binding</keyword>
<dbReference type="SUPFAM" id="SSF52540">
    <property type="entry name" value="P-loop containing nucleoside triphosphate hydrolases"/>
    <property type="match status" value="1"/>
</dbReference>
<keyword evidence="1" id="KW-0813">Transport</keyword>